<dbReference type="EC" id="2.7.6.3" evidence="3"/>
<feature type="domain" description="7,8-dihydro-6-hydroxymethylpterin-pyrophosphokinase" evidence="9">
    <location>
        <begin position="19"/>
        <end position="151"/>
    </location>
</feature>
<sequence length="181" mass="19962">MNPRPIGSVERRIIRLPAVLAFGSNLGDREATILAAVDDLRATPGIVVEKVSRLYETVAVKPQGIDVDAPGYLNAAATIRTSLHPEELLGEVNRIEHEHGRVRTERWGDRTLDVDIVTFASIVRDTPRLTLPHPRAAERDFVLVPWLEIDPNATLPGIGRADALLTSIPQNTLRPYVGESR</sequence>
<dbReference type="SUPFAM" id="SSF55083">
    <property type="entry name" value="6-hydroxymethyl-7,8-dihydropterin pyrophosphokinase, HPPK"/>
    <property type="match status" value="1"/>
</dbReference>
<evidence type="ECO:0000256" key="3">
    <source>
        <dbReference type="ARBA" id="ARBA00013253"/>
    </source>
</evidence>
<dbReference type="CDD" id="cd00483">
    <property type="entry name" value="HPPK"/>
    <property type="match status" value="1"/>
</dbReference>
<comment type="pathway">
    <text evidence="2">Cofactor biosynthesis; tetrahydrofolate biosynthesis; 2-amino-4-hydroxy-6-hydroxymethyl-7,8-dihydropteridine diphosphate from 7,8-dihydroneopterin triphosphate: step 4/4.</text>
</comment>
<protein>
    <recommendedName>
        <fullName evidence="3">2-amino-4-hydroxy-6-hydroxymethyldihydropteridine diphosphokinase</fullName>
        <ecNumber evidence="3">2.7.6.3</ecNumber>
    </recommendedName>
</protein>
<dbReference type="GO" id="GO:0046656">
    <property type="term" value="P:folic acid biosynthetic process"/>
    <property type="evidence" value="ECO:0007669"/>
    <property type="project" value="UniProtKB-KW"/>
</dbReference>
<evidence type="ECO:0000313" key="10">
    <source>
        <dbReference type="EMBL" id="NYD70183.1"/>
    </source>
</evidence>
<dbReference type="NCBIfam" id="TIGR01498">
    <property type="entry name" value="folK"/>
    <property type="match status" value="1"/>
</dbReference>
<dbReference type="GO" id="GO:0016301">
    <property type="term" value="F:kinase activity"/>
    <property type="evidence" value="ECO:0007669"/>
    <property type="project" value="UniProtKB-KW"/>
</dbReference>
<keyword evidence="5" id="KW-0547">Nucleotide-binding</keyword>
<comment type="caution">
    <text evidence="10">The sequence shown here is derived from an EMBL/GenBank/DDBJ whole genome shotgun (WGS) entry which is preliminary data.</text>
</comment>
<evidence type="ECO:0000256" key="1">
    <source>
        <dbReference type="ARBA" id="ARBA00000198"/>
    </source>
</evidence>
<dbReference type="GO" id="GO:0005524">
    <property type="term" value="F:ATP binding"/>
    <property type="evidence" value="ECO:0007669"/>
    <property type="project" value="UniProtKB-KW"/>
</dbReference>
<evidence type="ECO:0000256" key="2">
    <source>
        <dbReference type="ARBA" id="ARBA00005051"/>
    </source>
</evidence>
<keyword evidence="7" id="KW-0067">ATP-binding</keyword>
<dbReference type="Proteomes" id="UP000549913">
    <property type="component" value="Unassembled WGS sequence"/>
</dbReference>
<keyword evidence="4" id="KW-0808">Transferase</keyword>
<dbReference type="GO" id="GO:0003848">
    <property type="term" value="F:2-amino-4-hydroxy-6-hydroxymethyldihydropteridine diphosphokinase activity"/>
    <property type="evidence" value="ECO:0007669"/>
    <property type="project" value="UniProtKB-EC"/>
</dbReference>
<proteinExistence type="predicted"/>
<accession>A0A852SN10</accession>
<keyword evidence="6 10" id="KW-0418">Kinase</keyword>
<gene>
    <name evidence="10" type="ORF">BJ984_001341</name>
</gene>
<evidence type="ECO:0000256" key="4">
    <source>
        <dbReference type="ARBA" id="ARBA00022679"/>
    </source>
</evidence>
<evidence type="ECO:0000256" key="8">
    <source>
        <dbReference type="ARBA" id="ARBA00022909"/>
    </source>
</evidence>
<keyword evidence="8" id="KW-0289">Folate biosynthesis</keyword>
<evidence type="ECO:0000256" key="5">
    <source>
        <dbReference type="ARBA" id="ARBA00022741"/>
    </source>
</evidence>
<dbReference type="Pfam" id="PF01288">
    <property type="entry name" value="HPPK"/>
    <property type="match status" value="1"/>
</dbReference>
<reference evidence="10 11" key="1">
    <citation type="submission" date="2020-07" db="EMBL/GenBank/DDBJ databases">
        <title>Sequencing the genomes of 1000 actinobacteria strains.</title>
        <authorList>
            <person name="Klenk H.-P."/>
        </authorList>
    </citation>
    <scope>NUCLEOTIDE SEQUENCE [LARGE SCALE GENOMIC DNA]</scope>
    <source>
        <strain evidence="10 11">DSM 26474</strain>
    </source>
</reference>
<dbReference type="GO" id="GO:0046654">
    <property type="term" value="P:tetrahydrofolate biosynthetic process"/>
    <property type="evidence" value="ECO:0007669"/>
    <property type="project" value="UniProtKB-UniPathway"/>
</dbReference>
<evidence type="ECO:0000256" key="6">
    <source>
        <dbReference type="ARBA" id="ARBA00022777"/>
    </source>
</evidence>
<dbReference type="InterPro" id="IPR035907">
    <property type="entry name" value="Hppk_sf"/>
</dbReference>
<organism evidence="10 11">
    <name type="scientific">Herbiconiux flava</name>
    <dbReference type="NCBI Taxonomy" id="881268"/>
    <lineage>
        <taxon>Bacteria</taxon>
        <taxon>Bacillati</taxon>
        <taxon>Actinomycetota</taxon>
        <taxon>Actinomycetes</taxon>
        <taxon>Micrococcales</taxon>
        <taxon>Microbacteriaceae</taxon>
        <taxon>Herbiconiux</taxon>
    </lineage>
</organism>
<dbReference type="RefSeq" id="WP_179547376.1">
    <property type="nucleotide sequence ID" value="NZ_BSEW01000001.1"/>
</dbReference>
<keyword evidence="11" id="KW-1185">Reference proteome</keyword>
<name>A0A852SN10_9MICO</name>
<dbReference type="InterPro" id="IPR000550">
    <property type="entry name" value="Hppk"/>
</dbReference>
<dbReference type="PANTHER" id="PTHR43071:SF1">
    <property type="entry name" value="2-AMINO-4-HYDROXY-6-HYDROXYMETHYLDIHYDROPTERIDINE PYROPHOSPHOKINASE"/>
    <property type="match status" value="1"/>
</dbReference>
<dbReference type="AlphaFoldDB" id="A0A852SN10"/>
<dbReference type="EMBL" id="JACCBM010000001">
    <property type="protein sequence ID" value="NYD70183.1"/>
    <property type="molecule type" value="Genomic_DNA"/>
</dbReference>
<evidence type="ECO:0000259" key="9">
    <source>
        <dbReference type="Pfam" id="PF01288"/>
    </source>
</evidence>
<evidence type="ECO:0000313" key="11">
    <source>
        <dbReference type="Proteomes" id="UP000549913"/>
    </source>
</evidence>
<comment type="catalytic activity">
    <reaction evidence="1">
        <text>6-hydroxymethyl-7,8-dihydropterin + ATP = (7,8-dihydropterin-6-yl)methyl diphosphate + AMP + H(+)</text>
        <dbReference type="Rhea" id="RHEA:11412"/>
        <dbReference type="ChEBI" id="CHEBI:15378"/>
        <dbReference type="ChEBI" id="CHEBI:30616"/>
        <dbReference type="ChEBI" id="CHEBI:44841"/>
        <dbReference type="ChEBI" id="CHEBI:72950"/>
        <dbReference type="ChEBI" id="CHEBI:456215"/>
        <dbReference type="EC" id="2.7.6.3"/>
    </reaction>
</comment>
<dbReference type="Gene3D" id="3.30.70.560">
    <property type="entry name" value="7,8-Dihydro-6-hydroxymethylpterin-pyrophosphokinase HPPK"/>
    <property type="match status" value="1"/>
</dbReference>
<dbReference type="PANTHER" id="PTHR43071">
    <property type="entry name" value="2-AMINO-4-HYDROXY-6-HYDROXYMETHYLDIHYDROPTERIDINE PYROPHOSPHOKINASE"/>
    <property type="match status" value="1"/>
</dbReference>
<dbReference type="UniPathway" id="UPA00077">
    <property type="reaction ID" value="UER00155"/>
</dbReference>
<evidence type="ECO:0000256" key="7">
    <source>
        <dbReference type="ARBA" id="ARBA00022840"/>
    </source>
</evidence>